<protein>
    <recommendedName>
        <fullName evidence="8">DNA polymeras-like protein subunit delta-2</fullName>
    </recommendedName>
</protein>
<dbReference type="InterPro" id="IPR024826">
    <property type="entry name" value="DNA_pol_delta/II_ssu"/>
</dbReference>
<dbReference type="GO" id="GO:0003677">
    <property type="term" value="F:DNA binding"/>
    <property type="evidence" value="ECO:0007669"/>
    <property type="project" value="InterPro"/>
</dbReference>
<accession>A0A316Z548</accession>
<dbReference type="GO" id="GO:0006271">
    <property type="term" value="P:DNA strand elongation involved in DNA replication"/>
    <property type="evidence" value="ECO:0007669"/>
    <property type="project" value="TreeGrafter"/>
</dbReference>
<evidence type="ECO:0000313" key="7">
    <source>
        <dbReference type="Proteomes" id="UP000245946"/>
    </source>
</evidence>
<evidence type="ECO:0008006" key="8">
    <source>
        <dbReference type="Google" id="ProtNLM"/>
    </source>
</evidence>
<keyword evidence="7" id="KW-1185">Reference proteome</keyword>
<evidence type="ECO:0000259" key="4">
    <source>
        <dbReference type="Pfam" id="PF04042"/>
    </source>
</evidence>
<sequence>MSRTSAHTPLPALSAPLTLPLKARVYARQYAALYHFRLRRLAHANGRLRKRATQGWRLGSGAAEGKSKSTSKRKDDADDEGEGSAAGAHMLERLLDIRPGQMVAVCGVVYCNMRLKPDVLEDLTREQYLPPMPTRTTYADAATDEVFLEDESGRVRLVGDGEWRAMLVTGIVCAVLGTETRAGDFDVADVIFPGLPPPTAGPSTSSADKVKTEAGSSSEGPEAGGWVALVSGLEVGDGTGQEEIGEDWTTNALRGEMLAEWLRGEIGDEEERELASQVSALVIAGNSCAAPAAPKTVENKAGKARVISTTALDALLAELASAMDVFILPGPNDPASLSLPQQALHSALLPRASRWSGLHRETNPAWCGVGGCTLLGTAGQNVNDLFKYVEQAEESDRLRMAERTLEWGHVAPTAPDTLWCFPFTDRDPFLIEAAPHIYFIGDQPSFQTSLVSHAEGHDTRVVLLPSFRETGTVVLVHTSTLEVRCVQLDLQL</sequence>
<dbReference type="OrthoDB" id="3763at2759"/>
<dbReference type="STRING" id="58919.A0A316Z548"/>
<evidence type="ECO:0000259" key="5">
    <source>
        <dbReference type="Pfam" id="PF18018"/>
    </source>
</evidence>
<evidence type="ECO:0000313" key="6">
    <source>
        <dbReference type="EMBL" id="PWN96476.1"/>
    </source>
</evidence>
<dbReference type="RefSeq" id="XP_025596755.1">
    <property type="nucleotide sequence ID" value="XM_025745429.1"/>
</dbReference>
<dbReference type="Gene3D" id="2.40.50.430">
    <property type="match status" value="1"/>
</dbReference>
<dbReference type="GeneID" id="37272973"/>
<name>A0A316Z548_9BASI</name>
<dbReference type="AlphaFoldDB" id="A0A316Z548"/>
<dbReference type="PANTHER" id="PTHR10416:SF0">
    <property type="entry name" value="DNA POLYMERASE DELTA SUBUNIT 2"/>
    <property type="match status" value="1"/>
</dbReference>
<dbReference type="EMBL" id="KZ819299">
    <property type="protein sequence ID" value="PWN96476.1"/>
    <property type="molecule type" value="Genomic_DNA"/>
</dbReference>
<feature type="domain" description="DNA polymerase delta subunit OB-fold" evidence="5">
    <location>
        <begin position="29"/>
        <end position="190"/>
    </location>
</feature>
<evidence type="ECO:0000256" key="3">
    <source>
        <dbReference type="SAM" id="MobiDB-lite"/>
    </source>
</evidence>
<dbReference type="Pfam" id="PF04042">
    <property type="entry name" value="DNA_pol_E_B"/>
    <property type="match status" value="1"/>
</dbReference>
<dbReference type="InterPro" id="IPR007185">
    <property type="entry name" value="DNA_pol_a/d/e_bsu"/>
</dbReference>
<dbReference type="PANTHER" id="PTHR10416">
    <property type="entry name" value="DNA POLYMERASE DELTA SUBUNIT 2"/>
    <property type="match status" value="1"/>
</dbReference>
<dbReference type="GO" id="GO:0043625">
    <property type="term" value="C:delta DNA polymerase complex"/>
    <property type="evidence" value="ECO:0007669"/>
    <property type="project" value="TreeGrafter"/>
</dbReference>
<evidence type="ECO:0000256" key="2">
    <source>
        <dbReference type="ARBA" id="ARBA00022705"/>
    </source>
</evidence>
<feature type="region of interest" description="Disordered" evidence="3">
    <location>
        <begin position="196"/>
        <end position="223"/>
    </location>
</feature>
<keyword evidence="2" id="KW-0235">DNA replication</keyword>
<dbReference type="Pfam" id="PF18018">
    <property type="entry name" value="DNA_pol_D_N"/>
    <property type="match status" value="1"/>
</dbReference>
<organism evidence="6 7">
    <name type="scientific">Tilletiopsis washingtonensis</name>
    <dbReference type="NCBI Taxonomy" id="58919"/>
    <lineage>
        <taxon>Eukaryota</taxon>
        <taxon>Fungi</taxon>
        <taxon>Dikarya</taxon>
        <taxon>Basidiomycota</taxon>
        <taxon>Ustilaginomycotina</taxon>
        <taxon>Exobasidiomycetes</taxon>
        <taxon>Entylomatales</taxon>
        <taxon>Entylomatales incertae sedis</taxon>
        <taxon>Tilletiopsis</taxon>
    </lineage>
</organism>
<evidence type="ECO:0000256" key="1">
    <source>
        <dbReference type="ARBA" id="ARBA00006035"/>
    </source>
</evidence>
<feature type="compositionally biased region" description="Low complexity" evidence="3">
    <location>
        <begin position="201"/>
        <end position="223"/>
    </location>
</feature>
<dbReference type="InterPro" id="IPR040663">
    <property type="entry name" value="DNA_pol_D_N"/>
</dbReference>
<comment type="similarity">
    <text evidence="1">Belongs to the DNA polymerase delta/II small subunit family.</text>
</comment>
<gene>
    <name evidence="6" type="ORF">FA09DRAFT_362035</name>
</gene>
<feature type="region of interest" description="Disordered" evidence="3">
    <location>
        <begin position="53"/>
        <end position="84"/>
    </location>
</feature>
<dbReference type="Proteomes" id="UP000245946">
    <property type="component" value="Unassembled WGS sequence"/>
</dbReference>
<proteinExistence type="inferred from homology"/>
<feature type="domain" description="DNA polymerase alpha/delta/epsilon subunit B" evidence="4">
    <location>
        <begin position="251"/>
        <end position="447"/>
    </location>
</feature>
<reference evidence="6 7" key="1">
    <citation type="journal article" date="2018" name="Mol. Biol. Evol.">
        <title>Broad Genomic Sampling Reveals a Smut Pathogenic Ancestry of the Fungal Clade Ustilaginomycotina.</title>
        <authorList>
            <person name="Kijpornyongpan T."/>
            <person name="Mondo S.J."/>
            <person name="Barry K."/>
            <person name="Sandor L."/>
            <person name="Lee J."/>
            <person name="Lipzen A."/>
            <person name="Pangilinan J."/>
            <person name="LaButti K."/>
            <person name="Hainaut M."/>
            <person name="Henrissat B."/>
            <person name="Grigoriev I.V."/>
            <person name="Spatafora J.W."/>
            <person name="Aime M.C."/>
        </authorList>
    </citation>
    <scope>NUCLEOTIDE SEQUENCE [LARGE SCALE GENOMIC DNA]</scope>
    <source>
        <strain evidence="6 7">MCA 4186</strain>
    </source>
</reference>
<dbReference type="Gene3D" id="3.60.21.50">
    <property type="match status" value="1"/>
</dbReference>